<keyword evidence="1" id="KW-0472">Membrane</keyword>
<name>A0ABS8WA75_9GAMM</name>
<accession>A0ABS8WA75</accession>
<organism evidence="2 3">
    <name type="scientific">Motilimonas cestriensis</name>
    <dbReference type="NCBI Taxonomy" id="2742685"/>
    <lineage>
        <taxon>Bacteria</taxon>
        <taxon>Pseudomonadati</taxon>
        <taxon>Pseudomonadota</taxon>
        <taxon>Gammaproteobacteria</taxon>
        <taxon>Alteromonadales</taxon>
        <taxon>Alteromonadales genera incertae sedis</taxon>
        <taxon>Motilimonas</taxon>
    </lineage>
</organism>
<dbReference type="PROSITE" id="PS51257">
    <property type="entry name" value="PROKAR_LIPOPROTEIN"/>
    <property type="match status" value="1"/>
</dbReference>
<reference evidence="2 3" key="1">
    <citation type="journal article" date="2022" name="Environ. Microbiol. Rep.">
        <title>Eco-phylogenetic analyses reveal divergent evolution of vitamin B12 metabolism in the marine bacterial family 'Psychromonadaceae'.</title>
        <authorList>
            <person name="Jin X."/>
            <person name="Yang Y."/>
            <person name="Cao H."/>
            <person name="Gao B."/>
            <person name="Zhao Z."/>
        </authorList>
    </citation>
    <scope>NUCLEOTIDE SEQUENCE [LARGE SCALE GENOMIC DNA]</scope>
    <source>
        <strain evidence="2 3">MKS20</strain>
    </source>
</reference>
<evidence type="ECO:0000313" key="3">
    <source>
        <dbReference type="Proteomes" id="UP001201273"/>
    </source>
</evidence>
<evidence type="ECO:0000313" key="2">
    <source>
        <dbReference type="EMBL" id="MCE2595390.1"/>
    </source>
</evidence>
<dbReference type="RefSeq" id="WP_233052874.1">
    <property type="nucleotide sequence ID" value="NZ_JAIMJA010000010.1"/>
</dbReference>
<evidence type="ECO:0000256" key="1">
    <source>
        <dbReference type="SAM" id="Phobius"/>
    </source>
</evidence>
<gene>
    <name evidence="2" type="ORF">K6Y31_11240</name>
</gene>
<dbReference type="EMBL" id="JAIMJA010000010">
    <property type="protein sequence ID" value="MCE2595390.1"/>
    <property type="molecule type" value="Genomic_DNA"/>
</dbReference>
<feature type="transmembrane region" description="Helical" evidence="1">
    <location>
        <begin position="12"/>
        <end position="32"/>
    </location>
</feature>
<dbReference type="Proteomes" id="UP001201273">
    <property type="component" value="Unassembled WGS sequence"/>
</dbReference>
<feature type="transmembrane region" description="Helical" evidence="1">
    <location>
        <begin position="62"/>
        <end position="82"/>
    </location>
</feature>
<comment type="caution">
    <text evidence="2">The sequence shown here is derived from an EMBL/GenBank/DDBJ whole genome shotgun (WGS) entry which is preliminary data.</text>
</comment>
<protein>
    <submittedName>
        <fullName evidence="2">Uncharacterized protein</fullName>
    </submittedName>
</protein>
<keyword evidence="3" id="KW-1185">Reference proteome</keyword>
<feature type="transmembrane region" description="Helical" evidence="1">
    <location>
        <begin position="88"/>
        <end position="106"/>
    </location>
</feature>
<sequence>MRDLTFTGLKAHPLAVLIMFVLSTAVFSYGCFDISSHLNQVSQLNDSNFLTLLKDRTNGKGYLLSGLFTLLLTLYAVGGYRSHAIYRWLSWSGIGLAVAFIGFILII</sequence>
<proteinExistence type="predicted"/>
<keyword evidence="1" id="KW-1133">Transmembrane helix</keyword>
<keyword evidence="1" id="KW-0812">Transmembrane</keyword>